<accession>A0A9W8KV64</accession>
<dbReference type="EMBL" id="JANBTW010000074">
    <property type="protein sequence ID" value="KAJ2672933.1"/>
    <property type="molecule type" value="Genomic_DNA"/>
</dbReference>
<evidence type="ECO:0000256" key="2">
    <source>
        <dbReference type="ARBA" id="ARBA00007375"/>
    </source>
</evidence>
<feature type="transmembrane region" description="Helical" evidence="6">
    <location>
        <begin position="145"/>
        <end position="164"/>
    </location>
</feature>
<reference evidence="7" key="1">
    <citation type="submission" date="2022-07" db="EMBL/GenBank/DDBJ databases">
        <title>Phylogenomic reconstructions and comparative analyses of Kickxellomycotina fungi.</title>
        <authorList>
            <person name="Reynolds N.K."/>
            <person name="Stajich J.E."/>
            <person name="Barry K."/>
            <person name="Grigoriev I.V."/>
            <person name="Crous P."/>
            <person name="Smith M.E."/>
        </authorList>
    </citation>
    <scope>NUCLEOTIDE SEQUENCE</scope>
    <source>
        <strain evidence="7">NRRL 3115</strain>
    </source>
</reference>
<evidence type="ECO:0000256" key="6">
    <source>
        <dbReference type="SAM" id="Phobius"/>
    </source>
</evidence>
<keyword evidence="4 6" id="KW-1133">Transmembrane helix</keyword>
<keyword evidence="3 6" id="KW-0812">Transmembrane</keyword>
<dbReference type="AlphaFoldDB" id="A0A9W8KV64"/>
<dbReference type="GO" id="GO:0016787">
    <property type="term" value="F:hydrolase activity"/>
    <property type="evidence" value="ECO:0007669"/>
    <property type="project" value="TreeGrafter"/>
</dbReference>
<feature type="transmembrane region" description="Helical" evidence="6">
    <location>
        <begin position="121"/>
        <end position="139"/>
    </location>
</feature>
<evidence type="ECO:0000313" key="8">
    <source>
        <dbReference type="Proteomes" id="UP001151518"/>
    </source>
</evidence>
<proteinExistence type="inferred from homology"/>
<gene>
    <name evidence="7" type="ORF">GGI25_004914</name>
</gene>
<feature type="transmembrane region" description="Helical" evidence="6">
    <location>
        <begin position="176"/>
        <end position="193"/>
    </location>
</feature>
<evidence type="ECO:0000313" key="7">
    <source>
        <dbReference type="EMBL" id="KAJ2672933.1"/>
    </source>
</evidence>
<keyword evidence="5 6" id="KW-0472">Membrane</keyword>
<name>A0A9W8KV64_9FUNG</name>
<feature type="transmembrane region" description="Helical" evidence="6">
    <location>
        <begin position="12"/>
        <end position="33"/>
    </location>
</feature>
<dbReference type="OrthoDB" id="2133758at2759"/>
<dbReference type="PANTHER" id="PTHR31885:SF6">
    <property type="entry name" value="GH04784P"/>
    <property type="match status" value="1"/>
</dbReference>
<feature type="transmembrane region" description="Helical" evidence="6">
    <location>
        <begin position="228"/>
        <end position="246"/>
    </location>
</feature>
<comment type="caution">
    <text evidence="7">The sequence shown here is derived from an EMBL/GenBank/DDBJ whole genome shotgun (WGS) entry which is preliminary data.</text>
</comment>
<comment type="subcellular location">
    <subcellularLocation>
        <location evidence="1">Membrane</location>
        <topology evidence="1">Multi-pass membrane protein</topology>
    </subcellularLocation>
</comment>
<dbReference type="GO" id="GO:0016020">
    <property type="term" value="C:membrane"/>
    <property type="evidence" value="ECO:0007669"/>
    <property type="project" value="UniProtKB-SubCell"/>
</dbReference>
<organism evidence="7 8">
    <name type="scientific">Coemansia spiralis</name>
    <dbReference type="NCBI Taxonomy" id="417178"/>
    <lineage>
        <taxon>Eukaryota</taxon>
        <taxon>Fungi</taxon>
        <taxon>Fungi incertae sedis</taxon>
        <taxon>Zoopagomycota</taxon>
        <taxon>Kickxellomycotina</taxon>
        <taxon>Kickxellomycetes</taxon>
        <taxon>Kickxellales</taxon>
        <taxon>Kickxellaceae</taxon>
        <taxon>Coemansia</taxon>
    </lineage>
</organism>
<feature type="transmembrane region" description="Helical" evidence="6">
    <location>
        <begin position="199"/>
        <end position="216"/>
    </location>
</feature>
<dbReference type="Pfam" id="PF07947">
    <property type="entry name" value="YhhN"/>
    <property type="match status" value="1"/>
</dbReference>
<dbReference type="InterPro" id="IPR012506">
    <property type="entry name" value="TMEM86B-like"/>
</dbReference>
<evidence type="ECO:0000256" key="5">
    <source>
        <dbReference type="ARBA" id="ARBA00023136"/>
    </source>
</evidence>
<feature type="transmembrane region" description="Helical" evidence="6">
    <location>
        <begin position="94"/>
        <end position="114"/>
    </location>
</feature>
<dbReference type="PANTHER" id="PTHR31885">
    <property type="entry name" value="GH04784P"/>
    <property type="match status" value="1"/>
</dbReference>
<protein>
    <recommendedName>
        <fullName evidence="9">YhhN-like protein</fullName>
    </recommendedName>
</protein>
<evidence type="ECO:0000256" key="1">
    <source>
        <dbReference type="ARBA" id="ARBA00004141"/>
    </source>
</evidence>
<sequence length="250" mass="27291">MLNCTKCSWMFLLVYMLFFYFIVPIPTFVSFIYTLPDITAKERYSMPRIALQHAGAAVLASVYMVAIAFGWTGVKYMLKPTVTLLLAWPAANGSSRAVFAGLLLSAVGDTLLMLPDQETMFVPGLLSFLVAHALYVASFESTLRLSWAAVPLGAFASAMAANLYKGVAQEDMAVQIGVAVYILTITLMAYKAVLTGEGLLILGSLLFCVSDSILAWDKFLASYSWCEFGIMLTYYAAQLCIAMAYVPSCN</sequence>
<dbReference type="Proteomes" id="UP001151518">
    <property type="component" value="Unassembled WGS sequence"/>
</dbReference>
<feature type="transmembrane region" description="Helical" evidence="6">
    <location>
        <begin position="54"/>
        <end position="74"/>
    </location>
</feature>
<evidence type="ECO:0000256" key="4">
    <source>
        <dbReference type="ARBA" id="ARBA00022989"/>
    </source>
</evidence>
<evidence type="ECO:0008006" key="9">
    <source>
        <dbReference type="Google" id="ProtNLM"/>
    </source>
</evidence>
<evidence type="ECO:0000256" key="3">
    <source>
        <dbReference type="ARBA" id="ARBA00022692"/>
    </source>
</evidence>
<comment type="similarity">
    <text evidence="2">Belongs to the TMEM86 family.</text>
</comment>